<dbReference type="AlphaFoldDB" id="A0A0D7ACV6"/>
<gene>
    <name evidence="2" type="ORF">FISHEDRAFT_58749</name>
</gene>
<reference evidence="2 3" key="1">
    <citation type="journal article" date="2015" name="Fungal Genet. Biol.">
        <title>Evolution of novel wood decay mechanisms in Agaricales revealed by the genome sequences of Fistulina hepatica and Cylindrobasidium torrendii.</title>
        <authorList>
            <person name="Floudas D."/>
            <person name="Held B.W."/>
            <person name="Riley R."/>
            <person name="Nagy L.G."/>
            <person name="Koehler G."/>
            <person name="Ransdell A.S."/>
            <person name="Younus H."/>
            <person name="Chow J."/>
            <person name="Chiniquy J."/>
            <person name="Lipzen A."/>
            <person name="Tritt A."/>
            <person name="Sun H."/>
            <person name="Haridas S."/>
            <person name="LaButti K."/>
            <person name="Ohm R.A."/>
            <person name="Kues U."/>
            <person name="Blanchette R.A."/>
            <person name="Grigoriev I.V."/>
            <person name="Minto R.E."/>
            <person name="Hibbett D.S."/>
        </authorList>
    </citation>
    <scope>NUCLEOTIDE SEQUENCE [LARGE SCALE GENOMIC DNA]</scope>
    <source>
        <strain evidence="2 3">ATCC 64428</strain>
    </source>
</reference>
<feature type="region of interest" description="Disordered" evidence="1">
    <location>
        <begin position="180"/>
        <end position="215"/>
    </location>
</feature>
<feature type="compositionally biased region" description="Low complexity" evidence="1">
    <location>
        <begin position="190"/>
        <end position="207"/>
    </location>
</feature>
<proteinExistence type="predicted"/>
<organism evidence="2 3">
    <name type="scientific">Fistulina hepatica ATCC 64428</name>
    <dbReference type="NCBI Taxonomy" id="1128425"/>
    <lineage>
        <taxon>Eukaryota</taxon>
        <taxon>Fungi</taxon>
        <taxon>Dikarya</taxon>
        <taxon>Basidiomycota</taxon>
        <taxon>Agaricomycotina</taxon>
        <taxon>Agaricomycetes</taxon>
        <taxon>Agaricomycetidae</taxon>
        <taxon>Agaricales</taxon>
        <taxon>Fistulinaceae</taxon>
        <taxon>Fistulina</taxon>
    </lineage>
</organism>
<keyword evidence="3" id="KW-1185">Reference proteome</keyword>
<evidence type="ECO:0000256" key="1">
    <source>
        <dbReference type="SAM" id="MobiDB-lite"/>
    </source>
</evidence>
<dbReference type="Proteomes" id="UP000054144">
    <property type="component" value="Unassembled WGS sequence"/>
</dbReference>
<name>A0A0D7ACV6_9AGAR</name>
<protein>
    <submittedName>
        <fullName evidence="2">Uncharacterized protein</fullName>
    </submittedName>
</protein>
<evidence type="ECO:0000313" key="3">
    <source>
        <dbReference type="Proteomes" id="UP000054144"/>
    </source>
</evidence>
<accession>A0A0D7ACV6</accession>
<evidence type="ECO:0000313" key="2">
    <source>
        <dbReference type="EMBL" id="KIY48688.1"/>
    </source>
</evidence>
<dbReference type="OrthoDB" id="3266461at2759"/>
<sequence>MDEERVINTLRSHTVIMGHGSHVDVPHAAFPVVAQVALDTHKQGCNLEPCVQGHAGSVAKQRDVKAVPDYPWLLALSQQLAAASISEDSAVGVGARSNKLAHPVIFDHVLTSLACDMPSQDAMPLFTLHVWDDDVAPLLRSAGVHIGGENEGECMPLDGGTVTDLDGTHTMDEATIEVFEPGQRDQQARPHASSSSSLESGQGSPPGKRARTAEVHAPHYKKPSFKQRHGHLPCKEHARLLQEENRRMQQCCKGTNHNRWKIVQDLRSAWTSGKIWEVVCTFLRVPFLDDIEHQPPTLIVDTIGRLVAVRSSIGGWMRELMPSIIADHCALVQACQHPMDRFNNLRGLHWASIMGHHHNTQPVSGSSFLVMPPGLIGSSAAANLEPISPTQLGHSGSSHVYRELSTLEERHGIMPLFGLYWNYCVNHTLPHLGVKRVFCVPHADWKNLALAVCAIFIYESEEEPQKQGDGTSLYRNADWANANGRGSCVWFNQASMFTSELDVDSIAKAIHQGLDGKCDKDALLAAGLFPTIIN</sequence>
<dbReference type="EMBL" id="KN881822">
    <property type="protein sequence ID" value="KIY48688.1"/>
    <property type="molecule type" value="Genomic_DNA"/>
</dbReference>